<evidence type="ECO:0000313" key="2">
    <source>
        <dbReference type="EMBL" id="RXI09229.1"/>
    </source>
</evidence>
<keyword evidence="3" id="KW-1185">Reference proteome</keyword>
<keyword evidence="1" id="KW-0472">Membrane</keyword>
<name>A0A498KM58_MALDO</name>
<organism evidence="2 3">
    <name type="scientific">Malus domestica</name>
    <name type="common">Apple</name>
    <name type="synonym">Pyrus malus</name>
    <dbReference type="NCBI Taxonomy" id="3750"/>
    <lineage>
        <taxon>Eukaryota</taxon>
        <taxon>Viridiplantae</taxon>
        <taxon>Streptophyta</taxon>
        <taxon>Embryophyta</taxon>
        <taxon>Tracheophyta</taxon>
        <taxon>Spermatophyta</taxon>
        <taxon>Magnoliopsida</taxon>
        <taxon>eudicotyledons</taxon>
        <taxon>Gunneridae</taxon>
        <taxon>Pentapetalae</taxon>
        <taxon>rosids</taxon>
        <taxon>fabids</taxon>
        <taxon>Rosales</taxon>
        <taxon>Rosaceae</taxon>
        <taxon>Amygdaloideae</taxon>
        <taxon>Maleae</taxon>
        <taxon>Malus</taxon>
    </lineage>
</organism>
<evidence type="ECO:0000256" key="1">
    <source>
        <dbReference type="SAM" id="Phobius"/>
    </source>
</evidence>
<dbReference type="Proteomes" id="UP000290289">
    <property type="component" value="Chromosome 1"/>
</dbReference>
<protein>
    <submittedName>
        <fullName evidence="2">Uncharacterized protein</fullName>
    </submittedName>
</protein>
<reference evidence="2 3" key="1">
    <citation type="submission" date="2018-10" db="EMBL/GenBank/DDBJ databases">
        <title>A high-quality apple genome assembly.</title>
        <authorList>
            <person name="Hu J."/>
        </authorList>
    </citation>
    <scope>NUCLEOTIDE SEQUENCE [LARGE SCALE GENOMIC DNA]</scope>
    <source>
        <strain evidence="3">cv. HFTH1</strain>
        <tissue evidence="2">Young leaf</tissue>
    </source>
</reference>
<keyword evidence="1" id="KW-0812">Transmembrane</keyword>
<sequence>MGGQWWCMMPSPCALPPVRRKPTTLCCIMSIIFFISWLALLPQLPKFQVESPTVSPLGADYQLVREGRRKGAEREASDFDGLVDGSRLS</sequence>
<evidence type="ECO:0000313" key="3">
    <source>
        <dbReference type="Proteomes" id="UP000290289"/>
    </source>
</evidence>
<gene>
    <name evidence="2" type="ORF">DVH24_023390</name>
</gene>
<comment type="caution">
    <text evidence="2">The sequence shown here is derived from an EMBL/GenBank/DDBJ whole genome shotgun (WGS) entry which is preliminary data.</text>
</comment>
<feature type="transmembrane region" description="Helical" evidence="1">
    <location>
        <begin position="22"/>
        <end position="41"/>
    </location>
</feature>
<accession>A0A498KM58</accession>
<dbReference type="AlphaFoldDB" id="A0A498KM58"/>
<keyword evidence="1" id="KW-1133">Transmembrane helix</keyword>
<dbReference type="EMBL" id="RDQH01000327">
    <property type="protein sequence ID" value="RXI09229.1"/>
    <property type="molecule type" value="Genomic_DNA"/>
</dbReference>
<proteinExistence type="predicted"/>